<evidence type="ECO:0000256" key="1">
    <source>
        <dbReference type="ARBA" id="ARBA00022490"/>
    </source>
</evidence>
<dbReference type="EMBL" id="CAXDID020000156">
    <property type="protein sequence ID" value="CAL6043313.1"/>
    <property type="molecule type" value="Genomic_DNA"/>
</dbReference>
<proteinExistence type="predicted"/>
<keyword evidence="9" id="KW-1185">Reference proteome</keyword>
<reference evidence="6" key="1">
    <citation type="submission" date="2023-06" db="EMBL/GenBank/DDBJ databases">
        <authorList>
            <person name="Kurt Z."/>
        </authorList>
    </citation>
    <scope>NUCLEOTIDE SEQUENCE</scope>
</reference>
<evidence type="ECO:0000256" key="3">
    <source>
        <dbReference type="ARBA" id="ARBA00022884"/>
    </source>
</evidence>
<evidence type="ECO:0000313" key="9">
    <source>
        <dbReference type="Proteomes" id="UP001642409"/>
    </source>
</evidence>
<dbReference type="GO" id="GO:0005852">
    <property type="term" value="C:eukaryotic translation initiation factor 3 complex"/>
    <property type="evidence" value="ECO:0007669"/>
    <property type="project" value="InterPro"/>
</dbReference>
<organism evidence="6">
    <name type="scientific">Hexamita inflata</name>
    <dbReference type="NCBI Taxonomy" id="28002"/>
    <lineage>
        <taxon>Eukaryota</taxon>
        <taxon>Metamonada</taxon>
        <taxon>Diplomonadida</taxon>
        <taxon>Hexamitidae</taxon>
        <taxon>Hexamitinae</taxon>
        <taxon>Hexamita</taxon>
    </lineage>
</organism>
<dbReference type="EMBL" id="CATOUU010000555">
    <property type="protein sequence ID" value="CAI9934022.1"/>
    <property type="molecule type" value="Genomic_DNA"/>
</dbReference>
<keyword evidence="1" id="KW-0963">Cytoplasm</keyword>
<dbReference type="Proteomes" id="UP001642409">
    <property type="component" value="Unassembled WGS sequence"/>
</dbReference>
<keyword evidence="4" id="KW-0648">Protein biosynthesis</keyword>
<dbReference type="PANTHER" id="PTHR14068">
    <property type="entry name" value="EUKARYOTIC TRANSLATION INITIATION FACTOR 3 EIF3 -RELATED"/>
    <property type="match status" value="1"/>
</dbReference>
<gene>
    <name evidence="5" type="ORF">HINF_LOCUS21667</name>
    <name evidence="6" type="ORF">HINF_LOCUS22809</name>
    <name evidence="7" type="ORF">HINF_LOCUS40015</name>
    <name evidence="8" type="ORF">HINF_LOCUS75581</name>
</gene>
<evidence type="ECO:0000313" key="6">
    <source>
        <dbReference type="EMBL" id="CAI9935164.1"/>
    </source>
</evidence>
<evidence type="ECO:0000256" key="2">
    <source>
        <dbReference type="ARBA" id="ARBA00022540"/>
    </source>
</evidence>
<dbReference type="GO" id="GO:0003723">
    <property type="term" value="F:RNA binding"/>
    <property type="evidence" value="ECO:0007669"/>
    <property type="project" value="UniProtKB-KW"/>
</dbReference>
<protein>
    <submittedName>
        <fullName evidence="6">RNA recognition motif-containing protein</fullName>
    </submittedName>
    <submittedName>
        <fullName evidence="7">RNA_recognition motif-containing protein</fullName>
    </submittedName>
</protein>
<dbReference type="EMBL" id="CAXDID020000674">
    <property type="protein sequence ID" value="CAL6109725.1"/>
    <property type="molecule type" value="Genomic_DNA"/>
</dbReference>
<accession>A0AA86PGF2</accession>
<comment type="caution">
    <text evidence="6">The sequence shown here is derived from an EMBL/GenBank/DDBJ whole genome shotgun (WGS) entry which is preliminary data.</text>
</comment>
<keyword evidence="2" id="KW-0396">Initiation factor</keyword>
<dbReference type="EMBL" id="CATOUU010000594">
    <property type="protein sequence ID" value="CAI9935164.1"/>
    <property type="molecule type" value="Genomic_DNA"/>
</dbReference>
<sequence length="671" mass="77621">MSNFEEEARAQLQKESVFYPEKQENLDRIVLISNLPALEPEKERDYKVLLKRIVQLMALQVTQVENFKQSQIDLPVTGQVCAIRFGASSEAAKFVQMFHNSTSIFGAKYLLQVTTCAELQKMQGPAPVNTASDKQIELQSRFDHLNQADVISQLNLVTKRQKLRICDFVSGTGLTQQRELDLNGQIYQTAKGTFLYTKDDGKIKFYLDSDVPVFTVVLTTVVDHIEVTDCEKFVVCYSKKEYQNASHYQVQIYSVMEEQMIFETEWQTMSAFLKLEEHLRFNSAGTYFYMIKGNILVFFNISLEKDFLEIINQNEHQMNNIQAICWSPLQNYLAVFQKSKQDMPSLFTILRPDLDPFKQKMVSRTYYVEQIRLVWQANGRQVSLITDTKQNTQIVNQLIAKDFPSTQTKFPAGSKLKDFQYSFDSKYCVSLITSKQNPEPTVYIQKTNTDEKPVKMISLDAEKLHFCPKTNVFVIIGKGIQGTSTVSFVDVLKKCYLATYEFNIQAFEFDPYGRYLAILDKQEKGTQLNILDSVGTCLQVVQVDDIIDVKWRPVDREGLNLSLEAEEKINQENFLEQYLDRQKTLTAEKATNQAKKYQKLSDKFTQAFCNPKDIEFGQKAAGVKVELIRQVFPEYEMEYEEIEFHEIFKFNETVTEITGEDFKEIKENETD</sequence>
<evidence type="ECO:0000256" key="4">
    <source>
        <dbReference type="ARBA" id="ARBA00022917"/>
    </source>
</evidence>
<evidence type="ECO:0000313" key="7">
    <source>
        <dbReference type="EMBL" id="CAL6043313.1"/>
    </source>
</evidence>
<dbReference type="GO" id="GO:0031369">
    <property type="term" value="F:translation initiation factor binding"/>
    <property type="evidence" value="ECO:0007669"/>
    <property type="project" value="InterPro"/>
</dbReference>
<dbReference type="InterPro" id="IPR011400">
    <property type="entry name" value="EIF3B"/>
</dbReference>
<keyword evidence="3" id="KW-0694">RNA-binding</keyword>
<dbReference type="SUPFAM" id="SSF82171">
    <property type="entry name" value="DPP6 N-terminal domain-like"/>
    <property type="match status" value="1"/>
</dbReference>
<dbReference type="PANTHER" id="PTHR14068:SF0">
    <property type="entry name" value="EUKARYOTIC TRANSLATION INITIATION FACTOR 3 SUBUNIT B"/>
    <property type="match status" value="1"/>
</dbReference>
<name>A0AA86PGF2_9EUKA</name>
<dbReference type="AlphaFoldDB" id="A0AA86PGF2"/>
<dbReference type="GO" id="GO:0003743">
    <property type="term" value="F:translation initiation factor activity"/>
    <property type="evidence" value="ECO:0007669"/>
    <property type="project" value="UniProtKB-KW"/>
</dbReference>
<reference evidence="7 9" key="2">
    <citation type="submission" date="2024-07" db="EMBL/GenBank/DDBJ databases">
        <authorList>
            <person name="Akdeniz Z."/>
        </authorList>
    </citation>
    <scope>NUCLEOTIDE SEQUENCE [LARGE SCALE GENOMIC DNA]</scope>
</reference>
<evidence type="ECO:0000313" key="8">
    <source>
        <dbReference type="EMBL" id="CAL6109725.1"/>
    </source>
</evidence>
<evidence type="ECO:0000313" key="5">
    <source>
        <dbReference type="EMBL" id="CAI9934022.1"/>
    </source>
</evidence>